<name>A0A9P7GY14_9HYPO</name>
<keyword evidence="2" id="KW-1133">Transmembrane helix</keyword>
<dbReference type="Pfam" id="PF00106">
    <property type="entry name" value="adh_short"/>
    <property type="match status" value="1"/>
</dbReference>
<accession>A0A9P7GY14</accession>
<gene>
    <name evidence="3" type="ORF">KAF25_000349</name>
</gene>
<dbReference type="InterPro" id="IPR002347">
    <property type="entry name" value="SDR_fam"/>
</dbReference>
<evidence type="ECO:0000256" key="1">
    <source>
        <dbReference type="ARBA" id="ARBA00023002"/>
    </source>
</evidence>
<keyword evidence="2" id="KW-0812">Transmembrane</keyword>
<dbReference type="AlphaFoldDB" id="A0A9P7GY14"/>
<dbReference type="SUPFAM" id="SSF51735">
    <property type="entry name" value="NAD(P)-binding Rossmann-fold domains"/>
    <property type="match status" value="1"/>
</dbReference>
<dbReference type="GO" id="GO:0016491">
    <property type="term" value="F:oxidoreductase activity"/>
    <property type="evidence" value="ECO:0007669"/>
    <property type="project" value="UniProtKB-KW"/>
</dbReference>
<feature type="transmembrane region" description="Helical" evidence="2">
    <location>
        <begin position="12"/>
        <end position="30"/>
    </location>
</feature>
<comment type="caution">
    <text evidence="3">The sequence shown here is derived from an EMBL/GenBank/DDBJ whole genome shotgun (WGS) entry which is preliminary data.</text>
</comment>
<dbReference type="InterPro" id="IPR036291">
    <property type="entry name" value="NAD(P)-bd_dom_sf"/>
</dbReference>
<dbReference type="Proteomes" id="UP000782241">
    <property type="component" value="Unassembled WGS sequence"/>
</dbReference>
<proteinExistence type="predicted"/>
<reference evidence="3" key="1">
    <citation type="submission" date="2021-04" db="EMBL/GenBank/DDBJ databases">
        <title>Draft genome of Fusarium avenaceum strain F156N33, isolated from an atmospheric sample in Virginia.</title>
        <authorList>
            <person name="Yang S."/>
            <person name="Vinatzer B.A."/>
            <person name="Coleman J."/>
        </authorList>
    </citation>
    <scope>NUCLEOTIDE SEQUENCE</scope>
    <source>
        <strain evidence="3">F156N33</strain>
    </source>
</reference>
<protein>
    <submittedName>
        <fullName evidence="3">Uncharacterized protein</fullName>
    </submittedName>
</protein>
<organism evidence="3 4">
    <name type="scientific">Fusarium avenaceum</name>
    <dbReference type="NCBI Taxonomy" id="40199"/>
    <lineage>
        <taxon>Eukaryota</taxon>
        <taxon>Fungi</taxon>
        <taxon>Dikarya</taxon>
        <taxon>Ascomycota</taxon>
        <taxon>Pezizomycotina</taxon>
        <taxon>Sordariomycetes</taxon>
        <taxon>Hypocreomycetidae</taxon>
        <taxon>Hypocreales</taxon>
        <taxon>Nectriaceae</taxon>
        <taxon>Fusarium</taxon>
        <taxon>Fusarium tricinctum species complex</taxon>
    </lineage>
</organism>
<sequence length="346" mass="37765">MNTVYSISTTTATMVMSIISGVYGIGSTFYSNLFIDLPVPQTNVDLSDEIMIVSGSNTGLGFEASQHLLRLGVGKLIMAVRSLDKGEKARDDLLKLTKRTPESIEVWYLDMANYESVKSFAARALSELPRIDVVLANAGLATSAEFTMAEDNERTITVNVVSTFLLFFLLLPKLQRSSFPGKFVIPNSATHYWAPFKELVPSAKAGPIFSRLNDPKASNMAARYYVSKLIVLYLVRELAARLGESEKSNVVINTPNPSYCKSDLLREMESSAPPDFLARTPEMGSRALVAGVLAGPESNGKYMTNCHVREPACHVTNQTGAKISSAMFEELMAKLEIISPGVTKGL</sequence>
<dbReference type="EMBL" id="JAGPUO010000012">
    <property type="protein sequence ID" value="KAG5659147.1"/>
    <property type="molecule type" value="Genomic_DNA"/>
</dbReference>
<keyword evidence="1" id="KW-0560">Oxidoreductase</keyword>
<dbReference type="Gene3D" id="3.40.50.720">
    <property type="entry name" value="NAD(P)-binding Rossmann-like Domain"/>
    <property type="match status" value="1"/>
</dbReference>
<dbReference type="PRINTS" id="PR00081">
    <property type="entry name" value="GDHRDH"/>
</dbReference>
<keyword evidence="4" id="KW-1185">Reference proteome</keyword>
<evidence type="ECO:0000313" key="4">
    <source>
        <dbReference type="Proteomes" id="UP000782241"/>
    </source>
</evidence>
<evidence type="ECO:0000256" key="2">
    <source>
        <dbReference type="SAM" id="Phobius"/>
    </source>
</evidence>
<dbReference type="PANTHER" id="PTHR43157:SF31">
    <property type="entry name" value="PHOSPHATIDYLINOSITOL-GLYCAN BIOSYNTHESIS CLASS F PROTEIN"/>
    <property type="match status" value="1"/>
</dbReference>
<dbReference type="PANTHER" id="PTHR43157">
    <property type="entry name" value="PHOSPHATIDYLINOSITOL-GLYCAN BIOSYNTHESIS CLASS F PROTEIN-RELATED"/>
    <property type="match status" value="1"/>
</dbReference>
<evidence type="ECO:0000313" key="3">
    <source>
        <dbReference type="EMBL" id="KAG5659147.1"/>
    </source>
</evidence>
<keyword evidence="2" id="KW-0472">Membrane</keyword>